<dbReference type="InterPro" id="IPR003767">
    <property type="entry name" value="Malate/L-lactate_DH-like"/>
</dbReference>
<reference evidence="3 4" key="1">
    <citation type="submission" date="2015-08" db="EMBL/GenBank/DDBJ databases">
        <title>Ancestral chromatin configuration constrains chromatin evolution on differentiating sex chromosomes in Drosophila.</title>
        <authorList>
            <person name="Zhou Q."/>
            <person name="Bachtrog D."/>
        </authorList>
    </citation>
    <scope>NUCLEOTIDE SEQUENCE [LARGE SCALE GENOMIC DNA]</scope>
    <source>
        <tissue evidence="3">Whole larvae</tissue>
    </source>
</reference>
<accession>A0A0M4F4Y4</accession>
<protein>
    <submittedName>
        <fullName evidence="3">CG17199</fullName>
    </submittedName>
</protein>
<evidence type="ECO:0000256" key="2">
    <source>
        <dbReference type="ARBA" id="ARBA00023002"/>
    </source>
</evidence>
<proteinExistence type="inferred from homology"/>
<dbReference type="STRING" id="30019.A0A0M4F4Y4"/>
<comment type="similarity">
    <text evidence="1">Belongs to the LDH2/MDH2 oxidoreductase family.</text>
</comment>
<dbReference type="OMA" id="IGICMSN"/>
<dbReference type="GO" id="GO:0016491">
    <property type="term" value="F:oxidoreductase activity"/>
    <property type="evidence" value="ECO:0007669"/>
    <property type="project" value="UniProtKB-KW"/>
</dbReference>
<gene>
    <name evidence="3" type="ORF">Dbus_chr3Rg1637</name>
</gene>
<keyword evidence="4" id="KW-1185">Reference proteome</keyword>
<dbReference type="SUPFAM" id="SSF89733">
    <property type="entry name" value="L-sulfolactate dehydrogenase-like"/>
    <property type="match status" value="1"/>
</dbReference>
<keyword evidence="2" id="KW-0560">Oxidoreductase</keyword>
<dbReference type="Gene3D" id="1.10.1530.10">
    <property type="match status" value="1"/>
</dbReference>
<sequence length="474" mass="52058">MRRIIKFLNKLRKFRPKLGSQQQFEEPCRTSAQQFKKRSLNVSCTKPGDNTRKRTQCSEQLETDWKKSNCQLEKPCEEEEEKAEAEAGNEAVWPILKKVLLMCAGQQKPLYSQADNIEGSLVDVLEVQRFVSDVFMALEVPPKAASEMSDVLIAADYMGQRHMGIHRLPAIAADLLNLTVDPRMQPKIICERKALALVDGQNAPGPVVANFCMDLAMRKARDEAIGFVAARHSNNIGMASWYACQALAQRLIGLCMTNAPPVLVPSGGIEPLLGGNPISFAASSTCEQFLVDLGMGAQTIEQLELDYCNGHLTELPSAQLALDCQGVPTTCAAEALRAQRLHAFQPEYKGFGLAAMVDVLCGVLTGASYATQLRRRGIYSTHSQSADLGQIFVAIDPMHFSARFDERLADFHQLLRQGSSCNAPLVPGDQEMLHMQQVDNQGGLIISPCTLSVLQELGDSFNIDALCVKTCDKQ</sequence>
<dbReference type="PANTHER" id="PTHR11091">
    <property type="entry name" value="OXIDOREDUCTASE-RELATED"/>
    <property type="match status" value="1"/>
</dbReference>
<name>A0A0M4F4Y4_DROBS</name>
<evidence type="ECO:0000313" key="4">
    <source>
        <dbReference type="Proteomes" id="UP000494163"/>
    </source>
</evidence>
<dbReference type="InterPro" id="IPR043143">
    <property type="entry name" value="Mal/L-sulf/L-lact_DH-like_NADP"/>
</dbReference>
<dbReference type="InterPro" id="IPR036111">
    <property type="entry name" value="Mal/L-sulfo/L-lacto_DH-like_sf"/>
</dbReference>
<dbReference type="AlphaFoldDB" id="A0A0M4F4Y4"/>
<dbReference type="PANTHER" id="PTHR11091:SF0">
    <property type="entry name" value="MALATE DEHYDROGENASE"/>
    <property type="match status" value="1"/>
</dbReference>
<dbReference type="SMR" id="A0A0M4F4Y4"/>
<dbReference type="OrthoDB" id="7881616at2759"/>
<dbReference type="EMBL" id="CP012526">
    <property type="protein sequence ID" value="ALC46887.1"/>
    <property type="molecule type" value="Genomic_DNA"/>
</dbReference>
<dbReference type="Gene3D" id="3.30.1370.60">
    <property type="entry name" value="Hypothetical oxidoreductase yiak, domain 2"/>
    <property type="match status" value="1"/>
</dbReference>
<evidence type="ECO:0000256" key="1">
    <source>
        <dbReference type="ARBA" id="ARBA00006056"/>
    </source>
</evidence>
<dbReference type="InterPro" id="IPR043144">
    <property type="entry name" value="Mal/L-sulf/L-lact_DH-like_ah"/>
</dbReference>
<dbReference type="Proteomes" id="UP000494163">
    <property type="component" value="Chromosome 3R"/>
</dbReference>
<organism evidence="3 4">
    <name type="scientific">Drosophila busckii</name>
    <name type="common">Fruit fly</name>
    <dbReference type="NCBI Taxonomy" id="30019"/>
    <lineage>
        <taxon>Eukaryota</taxon>
        <taxon>Metazoa</taxon>
        <taxon>Ecdysozoa</taxon>
        <taxon>Arthropoda</taxon>
        <taxon>Hexapoda</taxon>
        <taxon>Insecta</taxon>
        <taxon>Pterygota</taxon>
        <taxon>Neoptera</taxon>
        <taxon>Endopterygota</taxon>
        <taxon>Diptera</taxon>
        <taxon>Brachycera</taxon>
        <taxon>Muscomorpha</taxon>
        <taxon>Ephydroidea</taxon>
        <taxon>Drosophilidae</taxon>
        <taxon>Drosophila</taxon>
    </lineage>
</organism>
<evidence type="ECO:0000313" key="3">
    <source>
        <dbReference type="EMBL" id="ALC46887.1"/>
    </source>
</evidence>
<dbReference type="Pfam" id="PF02615">
    <property type="entry name" value="Ldh_2"/>
    <property type="match status" value="1"/>
</dbReference>